<evidence type="ECO:0000313" key="8">
    <source>
        <dbReference type="Proteomes" id="UP000314982"/>
    </source>
</evidence>
<dbReference type="PANTHER" id="PTHR10383">
    <property type="entry name" value="SERINE INCORPORATOR"/>
    <property type="match status" value="1"/>
</dbReference>
<protein>
    <submittedName>
        <fullName evidence="7">Uncharacterized protein</fullName>
    </submittedName>
</protein>
<accession>A0A4W5KV81</accession>
<sequence>MCVFLDCPLMLTVLCVFLDCPLRLTVMCVFLDCPLRLTVVCVFLDCPLRLTVVCVFLDCPLRLMVVCVFLDCPLRLMVMCVFLDCPLRLTVVCVFLDCPLRLMVMCVFLDSPLRLTGAAEDKRWYLAVMCATLFFYTIATMAFTFMYKYYTHPTACQSNKVLLWTNLTLCGIMSFIAVTPCVQQKQPRSGLLQASIISCYVMYLTLSALSSRPPEKSMAH</sequence>
<proteinExistence type="inferred from homology"/>
<dbReference type="STRING" id="62062.ENSHHUP00000015054"/>
<feature type="transmembrane region" description="Helical" evidence="6">
    <location>
        <begin position="124"/>
        <end position="149"/>
    </location>
</feature>
<organism evidence="7 8">
    <name type="scientific">Hucho hucho</name>
    <name type="common">huchen</name>
    <dbReference type="NCBI Taxonomy" id="62062"/>
    <lineage>
        <taxon>Eukaryota</taxon>
        <taxon>Metazoa</taxon>
        <taxon>Chordata</taxon>
        <taxon>Craniata</taxon>
        <taxon>Vertebrata</taxon>
        <taxon>Euteleostomi</taxon>
        <taxon>Actinopterygii</taxon>
        <taxon>Neopterygii</taxon>
        <taxon>Teleostei</taxon>
        <taxon>Protacanthopterygii</taxon>
        <taxon>Salmoniformes</taxon>
        <taxon>Salmonidae</taxon>
        <taxon>Salmoninae</taxon>
        <taxon>Hucho</taxon>
    </lineage>
</organism>
<dbReference type="GO" id="GO:0016020">
    <property type="term" value="C:membrane"/>
    <property type="evidence" value="ECO:0007669"/>
    <property type="project" value="UniProtKB-SubCell"/>
</dbReference>
<dbReference type="PANTHER" id="PTHR10383:SF5">
    <property type="entry name" value="SERINE INCORPORATOR 4"/>
    <property type="match status" value="1"/>
</dbReference>
<feature type="transmembrane region" description="Helical" evidence="6">
    <location>
        <begin position="190"/>
        <end position="209"/>
    </location>
</feature>
<reference evidence="8" key="1">
    <citation type="submission" date="2018-06" db="EMBL/GenBank/DDBJ databases">
        <title>Genome assembly of Danube salmon.</title>
        <authorList>
            <person name="Macqueen D.J."/>
            <person name="Gundappa M.K."/>
        </authorList>
    </citation>
    <scope>NUCLEOTIDE SEQUENCE [LARGE SCALE GENOMIC DNA]</scope>
</reference>
<feature type="transmembrane region" description="Helical" evidence="6">
    <location>
        <begin position="161"/>
        <end position="178"/>
    </location>
</feature>
<evidence type="ECO:0000256" key="4">
    <source>
        <dbReference type="ARBA" id="ARBA00022989"/>
    </source>
</evidence>
<dbReference type="Proteomes" id="UP000314982">
    <property type="component" value="Unassembled WGS sequence"/>
</dbReference>
<keyword evidence="8" id="KW-1185">Reference proteome</keyword>
<evidence type="ECO:0000313" key="7">
    <source>
        <dbReference type="Ensembl" id="ENSHHUP00000015054.1"/>
    </source>
</evidence>
<evidence type="ECO:0000256" key="5">
    <source>
        <dbReference type="ARBA" id="ARBA00023136"/>
    </source>
</evidence>
<comment type="similarity">
    <text evidence="2">Belongs to the TDE1 family.</text>
</comment>
<evidence type="ECO:0000256" key="2">
    <source>
        <dbReference type="ARBA" id="ARBA00006665"/>
    </source>
</evidence>
<keyword evidence="5 6" id="KW-0472">Membrane</keyword>
<keyword evidence="3 6" id="KW-0812">Transmembrane</keyword>
<evidence type="ECO:0000256" key="3">
    <source>
        <dbReference type="ARBA" id="ARBA00022692"/>
    </source>
</evidence>
<evidence type="ECO:0000256" key="6">
    <source>
        <dbReference type="SAM" id="Phobius"/>
    </source>
</evidence>
<dbReference type="AlphaFoldDB" id="A0A4W5KV81"/>
<comment type="subcellular location">
    <subcellularLocation>
        <location evidence="1">Membrane</location>
        <topology evidence="1">Multi-pass membrane protein</topology>
    </subcellularLocation>
</comment>
<evidence type="ECO:0000256" key="1">
    <source>
        <dbReference type="ARBA" id="ARBA00004141"/>
    </source>
</evidence>
<dbReference type="GeneTree" id="ENSGT01030000234623"/>
<reference evidence="7" key="3">
    <citation type="submission" date="2025-09" db="UniProtKB">
        <authorList>
            <consortium name="Ensembl"/>
        </authorList>
    </citation>
    <scope>IDENTIFICATION</scope>
</reference>
<dbReference type="InterPro" id="IPR005016">
    <property type="entry name" value="TDE1/TMS"/>
</dbReference>
<dbReference type="Ensembl" id="ENSHHUT00000015575.1">
    <property type="protein sequence ID" value="ENSHHUP00000015054.1"/>
    <property type="gene ID" value="ENSHHUG00000009346.1"/>
</dbReference>
<reference evidence="7" key="2">
    <citation type="submission" date="2025-08" db="UniProtKB">
        <authorList>
            <consortium name="Ensembl"/>
        </authorList>
    </citation>
    <scope>IDENTIFICATION</scope>
</reference>
<dbReference type="Pfam" id="PF03348">
    <property type="entry name" value="Serinc"/>
    <property type="match status" value="1"/>
</dbReference>
<keyword evidence="4 6" id="KW-1133">Transmembrane helix</keyword>
<name>A0A4W5KV81_9TELE</name>